<dbReference type="WBParaSite" id="PTRK_0001193800.1">
    <property type="protein sequence ID" value="PTRK_0001193800.1"/>
    <property type="gene ID" value="PTRK_0001193800"/>
</dbReference>
<feature type="region of interest" description="Disordered" evidence="1">
    <location>
        <begin position="1"/>
        <end position="30"/>
    </location>
</feature>
<name>A0A0N4ZTV2_PARTI</name>
<accession>A0A0N4ZTV2</accession>
<protein>
    <submittedName>
        <fullName evidence="3">Beta-lactamase domain-containing protein</fullName>
    </submittedName>
</protein>
<evidence type="ECO:0000313" key="3">
    <source>
        <dbReference type="WBParaSite" id="PTRK_0001193800.1"/>
    </source>
</evidence>
<evidence type="ECO:0000313" key="2">
    <source>
        <dbReference type="Proteomes" id="UP000038045"/>
    </source>
</evidence>
<reference evidence="3" key="1">
    <citation type="submission" date="2017-02" db="UniProtKB">
        <authorList>
            <consortium name="WormBaseParasite"/>
        </authorList>
    </citation>
    <scope>IDENTIFICATION</scope>
</reference>
<keyword evidence="2" id="KW-1185">Reference proteome</keyword>
<dbReference type="AlphaFoldDB" id="A0A0N4ZTV2"/>
<proteinExistence type="predicted"/>
<evidence type="ECO:0000256" key="1">
    <source>
        <dbReference type="SAM" id="MobiDB-lite"/>
    </source>
</evidence>
<sequence>MSGRGSHIPPDRQSSGLWTKAGDGADRNLPGRLVGRLHGDIAPGSRQAYAQAASCDRAARYTPGSLPRFFPVAYGAGVCGGRSGFCIGAMLDDRKGSAQRAVDPAFFPFLAPALAVRIDPTGGC</sequence>
<dbReference type="Proteomes" id="UP000038045">
    <property type="component" value="Unplaced"/>
</dbReference>
<organism evidence="2 3">
    <name type="scientific">Parastrongyloides trichosuri</name>
    <name type="common">Possum-specific nematode worm</name>
    <dbReference type="NCBI Taxonomy" id="131310"/>
    <lineage>
        <taxon>Eukaryota</taxon>
        <taxon>Metazoa</taxon>
        <taxon>Ecdysozoa</taxon>
        <taxon>Nematoda</taxon>
        <taxon>Chromadorea</taxon>
        <taxon>Rhabditida</taxon>
        <taxon>Tylenchina</taxon>
        <taxon>Panagrolaimomorpha</taxon>
        <taxon>Strongyloidoidea</taxon>
        <taxon>Strongyloididae</taxon>
        <taxon>Parastrongyloides</taxon>
    </lineage>
</organism>